<feature type="domain" description="Mce/MlaD" evidence="2">
    <location>
        <begin position="32"/>
        <end position="106"/>
    </location>
</feature>
<feature type="domain" description="Mammalian cell entry C-terminal" evidence="3">
    <location>
        <begin position="112"/>
        <end position="287"/>
    </location>
</feature>
<dbReference type="Pfam" id="PF11887">
    <property type="entry name" value="Mce4_CUP1"/>
    <property type="match status" value="1"/>
</dbReference>
<keyword evidence="5" id="KW-1185">Reference proteome</keyword>
<dbReference type="PANTHER" id="PTHR33371:SF4">
    <property type="entry name" value="INTERMEMBRANE PHOSPHOLIPID TRANSPORT SYSTEM BINDING PROTEIN MLAD"/>
    <property type="match status" value="1"/>
</dbReference>
<dbReference type="EMBL" id="BAAALG010000002">
    <property type="protein sequence ID" value="GAA1092756.1"/>
    <property type="molecule type" value="Genomic_DNA"/>
</dbReference>
<name>A0ABP4E550_9ACTN</name>
<evidence type="ECO:0000313" key="5">
    <source>
        <dbReference type="Proteomes" id="UP001501581"/>
    </source>
</evidence>
<dbReference type="PANTHER" id="PTHR33371">
    <property type="entry name" value="INTERMEMBRANE PHOSPHOLIPID TRANSPORT SYSTEM BINDING PROTEIN MLAD-RELATED"/>
    <property type="match status" value="1"/>
</dbReference>
<dbReference type="RefSeq" id="WP_343990984.1">
    <property type="nucleotide sequence ID" value="NZ_BAAALG010000002.1"/>
</dbReference>
<dbReference type="InterPro" id="IPR003399">
    <property type="entry name" value="Mce/MlaD"/>
</dbReference>
<evidence type="ECO:0000256" key="1">
    <source>
        <dbReference type="SAM" id="MobiDB-lite"/>
    </source>
</evidence>
<evidence type="ECO:0000259" key="3">
    <source>
        <dbReference type="Pfam" id="PF11887"/>
    </source>
</evidence>
<dbReference type="NCBIfam" id="TIGR00996">
    <property type="entry name" value="Mtu_fam_mce"/>
    <property type="match status" value="1"/>
</dbReference>
<evidence type="ECO:0000313" key="4">
    <source>
        <dbReference type="EMBL" id="GAA1092756.1"/>
    </source>
</evidence>
<feature type="region of interest" description="Disordered" evidence="1">
    <location>
        <begin position="358"/>
        <end position="399"/>
    </location>
</feature>
<dbReference type="Proteomes" id="UP001501581">
    <property type="component" value="Unassembled WGS sequence"/>
</dbReference>
<evidence type="ECO:0000259" key="2">
    <source>
        <dbReference type="Pfam" id="PF02470"/>
    </source>
</evidence>
<dbReference type="InterPro" id="IPR024516">
    <property type="entry name" value="Mce_C"/>
</dbReference>
<dbReference type="InterPro" id="IPR052336">
    <property type="entry name" value="MlaD_Phospholipid_Transporter"/>
</dbReference>
<sequence length="399" mass="42137">MLRQVNAKILAAVAVLALVAVAFVVLDREEPTKTATAYFPRAVSIYPETEVRILGVKIGRVTSVTPDGESVRVAMEYDADYQIPADAKAVIVTPTLVADRFIQLTPVYESGPTLADGAEIALPDTGVPVELDRIYSSLRDLSVALGPNGVNKDGTLNRVLEVAAEQLEGKGAKGNKMIRSLAEAAETFGSSSGDLFETVTNLASFTETLAANDELVNAFVADLAGVSSDLADERQELEAALAAVAGAVTTVKTFVADNRKGLSTNVKRLTKAVKAVASEKEQLNRALYAGPVAIGNLNAGFDVRTGSQNSRFSFAGNIARFDRFLCALITQSDKISNALTNTACTLFENLLVPLTSPVLGRSGPGGEKPTKPNRKQARPDVEEYNANTTATLADLMGGS</sequence>
<accession>A0ABP4E550</accession>
<dbReference type="InterPro" id="IPR005693">
    <property type="entry name" value="Mce"/>
</dbReference>
<evidence type="ECO:0008006" key="6">
    <source>
        <dbReference type="Google" id="ProtNLM"/>
    </source>
</evidence>
<proteinExistence type="predicted"/>
<reference evidence="5" key="1">
    <citation type="journal article" date="2019" name="Int. J. Syst. Evol. Microbiol.">
        <title>The Global Catalogue of Microorganisms (GCM) 10K type strain sequencing project: providing services to taxonomists for standard genome sequencing and annotation.</title>
        <authorList>
            <consortium name="The Broad Institute Genomics Platform"/>
            <consortium name="The Broad Institute Genome Sequencing Center for Infectious Disease"/>
            <person name="Wu L."/>
            <person name="Ma J."/>
        </authorList>
    </citation>
    <scope>NUCLEOTIDE SEQUENCE [LARGE SCALE GENOMIC DNA]</scope>
    <source>
        <strain evidence="5">JCM 13008</strain>
    </source>
</reference>
<dbReference type="Pfam" id="PF02470">
    <property type="entry name" value="MlaD"/>
    <property type="match status" value="1"/>
</dbReference>
<protein>
    <recommendedName>
        <fullName evidence="6">MCE family protein</fullName>
    </recommendedName>
</protein>
<organism evidence="4 5">
    <name type="scientific">Nocardioides dubius</name>
    <dbReference type="NCBI Taxonomy" id="317019"/>
    <lineage>
        <taxon>Bacteria</taxon>
        <taxon>Bacillati</taxon>
        <taxon>Actinomycetota</taxon>
        <taxon>Actinomycetes</taxon>
        <taxon>Propionibacteriales</taxon>
        <taxon>Nocardioidaceae</taxon>
        <taxon>Nocardioides</taxon>
    </lineage>
</organism>
<comment type="caution">
    <text evidence="4">The sequence shown here is derived from an EMBL/GenBank/DDBJ whole genome shotgun (WGS) entry which is preliminary data.</text>
</comment>
<gene>
    <name evidence="4" type="ORF">GCM10009668_04860</name>
</gene>